<comment type="caution">
    <text evidence="1">The sequence shown here is derived from an EMBL/GenBank/DDBJ whole genome shotgun (WGS) entry which is preliminary data.</text>
</comment>
<dbReference type="PANTHER" id="PTHR13510">
    <property type="entry name" value="FYVE-FINGER-CONTAINING RAB5 EFFECTOR PROTEIN RABENOSYN-5-RELATED"/>
    <property type="match status" value="1"/>
</dbReference>
<dbReference type="Proteomes" id="UP000434957">
    <property type="component" value="Unassembled WGS sequence"/>
</dbReference>
<gene>
    <name evidence="1" type="ORF">PR001_g26744</name>
    <name evidence="2" type="ORF">PR003_g10061</name>
</gene>
<dbReference type="PANTHER" id="PTHR13510:SF44">
    <property type="entry name" value="RABENOSYN-5"/>
    <property type="match status" value="1"/>
</dbReference>
<dbReference type="EMBL" id="QXFT01000538">
    <property type="protein sequence ID" value="KAE9341301.1"/>
    <property type="molecule type" value="Genomic_DNA"/>
</dbReference>
<sequence length="216" mass="25158">MPNNRFTRNPFPEVTVSDIERLELIHLVENYVEDYVNKYEEFVLVNRRKVDERRWEHVKSKDKLRVYSERTRKELSRRGMQPETSLSATQRVQAKAVTKELPVVMSVGSFVGELDDLMFGVVNPTLNDMRIKASYVHNLETAAVVCPVLEPTKDDPFRSLVIKWMTIDVPLPSSLIKSRDFVYIEATGMTFLSNGDRIGYHLQHSIDFQVRRPLMR</sequence>
<protein>
    <recommendedName>
        <fullName evidence="5">START domain-containing protein</fullName>
    </recommendedName>
</protein>
<proteinExistence type="predicted"/>
<evidence type="ECO:0000313" key="2">
    <source>
        <dbReference type="EMBL" id="KAE9341301.1"/>
    </source>
</evidence>
<organism evidence="1 3">
    <name type="scientific">Phytophthora rubi</name>
    <dbReference type="NCBI Taxonomy" id="129364"/>
    <lineage>
        <taxon>Eukaryota</taxon>
        <taxon>Sar</taxon>
        <taxon>Stramenopiles</taxon>
        <taxon>Oomycota</taxon>
        <taxon>Peronosporomycetes</taxon>
        <taxon>Peronosporales</taxon>
        <taxon>Peronosporaceae</taxon>
        <taxon>Phytophthora</taxon>
    </lineage>
</organism>
<reference evidence="1 3" key="1">
    <citation type="submission" date="2018-09" db="EMBL/GenBank/DDBJ databases">
        <title>Genomic investigation of the strawberry pathogen Phytophthora fragariae indicates pathogenicity is determined by transcriptional variation in three key races.</title>
        <authorList>
            <person name="Adams T.M."/>
            <person name="Armitage A.D."/>
            <person name="Sobczyk M.K."/>
            <person name="Bates H.J."/>
            <person name="Dunwell J.M."/>
            <person name="Nellist C.F."/>
            <person name="Harrison R.J."/>
        </authorList>
    </citation>
    <scope>NUCLEOTIDE SEQUENCE [LARGE SCALE GENOMIC DNA]</scope>
    <source>
        <strain evidence="1 3">SCRP249</strain>
        <strain evidence="2 4">SCRP333</strain>
    </source>
</reference>
<evidence type="ECO:0000313" key="4">
    <source>
        <dbReference type="Proteomes" id="UP000434957"/>
    </source>
</evidence>
<dbReference type="EMBL" id="QXFV01004064">
    <property type="protein sequence ID" value="KAE8971941.1"/>
    <property type="molecule type" value="Genomic_DNA"/>
</dbReference>
<keyword evidence="4" id="KW-1185">Reference proteome</keyword>
<accession>A0A6A3HQL9</accession>
<dbReference type="InterPro" id="IPR052727">
    <property type="entry name" value="Rab4/Rab5_effector"/>
</dbReference>
<evidence type="ECO:0000313" key="1">
    <source>
        <dbReference type="EMBL" id="KAE8971941.1"/>
    </source>
</evidence>
<dbReference type="AlphaFoldDB" id="A0A6A3HQL9"/>
<name>A0A6A3HQL9_9STRA</name>
<evidence type="ECO:0000313" key="3">
    <source>
        <dbReference type="Proteomes" id="UP000429607"/>
    </source>
</evidence>
<dbReference type="Gene3D" id="3.30.530.20">
    <property type="match status" value="1"/>
</dbReference>
<dbReference type="Proteomes" id="UP000429607">
    <property type="component" value="Unassembled WGS sequence"/>
</dbReference>
<evidence type="ECO:0008006" key="5">
    <source>
        <dbReference type="Google" id="ProtNLM"/>
    </source>
</evidence>
<dbReference type="InterPro" id="IPR023393">
    <property type="entry name" value="START-like_dom_sf"/>
</dbReference>